<keyword evidence="2" id="KW-1185">Reference proteome</keyword>
<reference evidence="1 2" key="1">
    <citation type="journal article" date="2018" name="Genome Biol. Evol.">
        <title>Multiple Roots of Fruiting Body Formation in Amoebozoa.</title>
        <authorList>
            <person name="Hillmann F."/>
            <person name="Forbes G."/>
            <person name="Novohradska S."/>
            <person name="Ferling I."/>
            <person name="Riege K."/>
            <person name="Groth M."/>
            <person name="Westermann M."/>
            <person name="Marz M."/>
            <person name="Spaller T."/>
            <person name="Winckler T."/>
            <person name="Schaap P."/>
            <person name="Glockner G."/>
        </authorList>
    </citation>
    <scope>NUCLEOTIDE SEQUENCE [LARGE SCALE GENOMIC DNA]</scope>
    <source>
        <strain evidence="1 2">Jena</strain>
    </source>
</reference>
<name>A0A2P6MXC1_9EUKA</name>
<dbReference type="EMBL" id="MDYQ01000334">
    <property type="protein sequence ID" value="PRP76355.1"/>
    <property type="molecule type" value="Genomic_DNA"/>
</dbReference>
<evidence type="ECO:0000313" key="1">
    <source>
        <dbReference type="EMBL" id="PRP76355.1"/>
    </source>
</evidence>
<dbReference type="AlphaFoldDB" id="A0A2P6MXC1"/>
<evidence type="ECO:0000313" key="2">
    <source>
        <dbReference type="Proteomes" id="UP000241769"/>
    </source>
</evidence>
<sequence length="201" mass="22796">MASYMLKWLVASGNADHKNFATKEAEETHHACADSTYRIRDKNTPLEGEVIVKVQSVERSEEIVSIKECLRTRSMIWNSKLPVGANLPVLRSVREFRNYFVVDAQLTQRLRTTQPSASIKVRYSLTSLFLICAASYSALLEKSMVNLEKPYIFAGRTLEMSKYRPIIQQGLDIVMSIAAIIPDHSMWRSGPARTQQTARTL</sequence>
<comment type="caution">
    <text evidence="1">The sequence shown here is derived from an EMBL/GenBank/DDBJ whole genome shotgun (WGS) entry which is preliminary data.</text>
</comment>
<proteinExistence type="predicted"/>
<gene>
    <name evidence="1" type="ORF">PROFUN_15271</name>
</gene>
<accession>A0A2P6MXC1</accession>
<protein>
    <submittedName>
        <fullName evidence="1">Uncharacterized protein</fullName>
    </submittedName>
</protein>
<dbReference type="InParanoid" id="A0A2P6MXC1"/>
<dbReference type="Proteomes" id="UP000241769">
    <property type="component" value="Unassembled WGS sequence"/>
</dbReference>
<organism evidence="1 2">
    <name type="scientific">Planoprotostelium fungivorum</name>
    <dbReference type="NCBI Taxonomy" id="1890364"/>
    <lineage>
        <taxon>Eukaryota</taxon>
        <taxon>Amoebozoa</taxon>
        <taxon>Evosea</taxon>
        <taxon>Variosea</taxon>
        <taxon>Cavosteliida</taxon>
        <taxon>Cavosteliaceae</taxon>
        <taxon>Planoprotostelium</taxon>
    </lineage>
</organism>